<dbReference type="InterPro" id="IPR054246">
    <property type="entry name" value="DUF6973"/>
</dbReference>
<reference evidence="2 3" key="1">
    <citation type="submission" date="2018-03" db="EMBL/GenBank/DDBJ databases">
        <title>Genomic Encyclopedia of Archaeal and Bacterial Type Strains, Phase II (KMG-II): from individual species to whole genera.</title>
        <authorList>
            <person name="Goeker M."/>
        </authorList>
    </citation>
    <scope>NUCLEOTIDE SEQUENCE [LARGE SCALE GENOMIC DNA]</scope>
    <source>
        <strain evidence="2 3">RHA1</strain>
    </source>
</reference>
<gene>
    <name evidence="2" type="ORF">CLV36_11269</name>
</gene>
<evidence type="ECO:0000259" key="1">
    <source>
        <dbReference type="Pfam" id="PF22322"/>
    </source>
</evidence>
<dbReference type="EMBL" id="PVTZ01000012">
    <property type="protein sequence ID" value="PRZ12672.1"/>
    <property type="molecule type" value="Genomic_DNA"/>
</dbReference>
<organism evidence="2 3">
    <name type="scientific">Laceyella sediminis</name>
    <dbReference type="NCBI Taxonomy" id="573074"/>
    <lineage>
        <taxon>Bacteria</taxon>
        <taxon>Bacillati</taxon>
        <taxon>Bacillota</taxon>
        <taxon>Bacilli</taxon>
        <taxon>Bacillales</taxon>
        <taxon>Thermoactinomycetaceae</taxon>
        <taxon>Laceyella</taxon>
    </lineage>
</organism>
<evidence type="ECO:0000313" key="2">
    <source>
        <dbReference type="EMBL" id="PRZ12672.1"/>
    </source>
</evidence>
<proteinExistence type="predicted"/>
<protein>
    <recommendedName>
        <fullName evidence="1">DUF6973 domain-containing protein</fullName>
    </recommendedName>
</protein>
<dbReference type="Proteomes" id="UP000238836">
    <property type="component" value="Unassembled WGS sequence"/>
</dbReference>
<feature type="domain" description="DUF6973" evidence="1">
    <location>
        <begin position="29"/>
        <end position="135"/>
    </location>
</feature>
<comment type="caution">
    <text evidence="2">The sequence shown here is derived from an EMBL/GenBank/DDBJ whole genome shotgun (WGS) entry which is preliminary data.</text>
</comment>
<keyword evidence="3" id="KW-1185">Reference proteome</keyword>
<sequence>MSLGADREVGDVGTLETGWYSLTAEEERLVRAYPYEANSVRVCKEVAESLMTSRFSSGFSDGKADAFRHAMWNACMTREIGVALASDFATAHEQDPNQKATSKEMDLYNNWRGRKIATDAPNQVNTWYANTIVTQIGQGYLKYIKDGKVVYTNQ</sequence>
<name>A0ABX5ENC0_9BACL</name>
<dbReference type="Pfam" id="PF22322">
    <property type="entry name" value="DUF6973"/>
    <property type="match status" value="1"/>
</dbReference>
<accession>A0ABX5ENC0</accession>
<evidence type="ECO:0000313" key="3">
    <source>
        <dbReference type="Proteomes" id="UP000238836"/>
    </source>
</evidence>